<dbReference type="PANTHER" id="PTHR13060">
    <property type="entry name" value="SGT1 PROTEIN HSGT1 SUPPRESSOR OF GCR2"/>
    <property type="match status" value="1"/>
</dbReference>
<dbReference type="AlphaFoldDB" id="A0A6J1C8C3"/>
<dbReference type="KEGG" id="mcha:111008364"/>
<dbReference type="PANTHER" id="PTHR13060:SF0">
    <property type="entry name" value="PROTEIN ECDYSONELESS HOMOLOG"/>
    <property type="match status" value="1"/>
</dbReference>
<dbReference type="OrthoDB" id="27237at2759"/>
<sequence length="661" mass="74410">MATAAATATATDPFSSSSIFNQSSSRLPDDTVFYAIFPDASLSSGNTADVLSYLQSLHLQIITTISAFTSDYIWQHQPFTLSLSSLHKSSCFCSSHLPHLHGKLRFGDNLEDEWFTVFLLFHISKSFPSLSIRVWDTDGEFLLIEAAFHIPRWINPENSLNRVFIRNGSLHIVPKIRLRDPNLIDSLKFLVDFDQESRASESVQLAVKKKISDYPGRAERNMHRVRVRVPLSVAQVLKHEPCLISLAVEGFYDRDIDTMKFAAKMEKFFRRGREEELVYVSVKMSKAMFAQLMQQSFQAPKCYPMPSRTNASLYTEAELGMKIACGFEMIYQLRRQEGSEGKGRTWEAFRESLENSGYFKGLLPGSKEYGRLMQNAEEYYRNSQLSSRASEMMSAPVRRIDEILASPCSAEDFRDQEVPPSDNDSWLYNGDDELNAALLERQKEMEICNSKFKKKQNSKEDQVGPSSSCSMDESDLGDISKSMQEFVKNVSSYQGVEVPDNREPEDVNIDVDRFIKEMESVMNYHASIETSSDADNEDEASSDLDFDESEDDESDGATVANNVDGENTFMESYSDALNEELKSSTLKKSFYRATGEASQKDEGTSKAADHMEEDFTPVDVDVNLVKSLLDSFSSQEGLPGPASNLLGLMGLKLPRDADKGK</sequence>
<reference evidence="3 4" key="1">
    <citation type="submission" date="2025-04" db="UniProtKB">
        <authorList>
            <consortium name="RefSeq"/>
        </authorList>
    </citation>
    <scope>IDENTIFICATION</scope>
    <source>
        <strain evidence="3 4">OHB3-1</strain>
    </source>
</reference>
<name>A0A6J1C8C3_MOMCH</name>
<dbReference type="GO" id="GO:0005634">
    <property type="term" value="C:nucleus"/>
    <property type="evidence" value="ECO:0007669"/>
    <property type="project" value="TreeGrafter"/>
</dbReference>
<evidence type="ECO:0000313" key="3">
    <source>
        <dbReference type="RefSeq" id="XP_022136723.1"/>
    </source>
</evidence>
<protein>
    <submittedName>
        <fullName evidence="3 4">Protein ecdysoneless homolog</fullName>
    </submittedName>
</protein>
<dbReference type="InterPro" id="IPR010770">
    <property type="entry name" value="Ecd"/>
</dbReference>
<evidence type="ECO:0000313" key="4">
    <source>
        <dbReference type="RefSeq" id="XP_022136724.1"/>
    </source>
</evidence>
<evidence type="ECO:0000256" key="1">
    <source>
        <dbReference type="SAM" id="MobiDB-lite"/>
    </source>
</evidence>
<gene>
    <name evidence="3 4" type="primary">LOC111008364</name>
</gene>
<dbReference type="Pfam" id="PF07093">
    <property type="entry name" value="SGT1"/>
    <property type="match status" value="1"/>
</dbReference>
<dbReference type="RefSeq" id="XP_022136723.1">
    <property type="nucleotide sequence ID" value="XM_022281031.1"/>
</dbReference>
<proteinExistence type="predicted"/>
<accession>A0A6J1C8C3</accession>
<dbReference type="Proteomes" id="UP000504603">
    <property type="component" value="Unplaced"/>
</dbReference>
<keyword evidence="2" id="KW-1185">Reference proteome</keyword>
<organism evidence="2 3">
    <name type="scientific">Momordica charantia</name>
    <name type="common">Bitter gourd</name>
    <name type="synonym">Balsam pear</name>
    <dbReference type="NCBI Taxonomy" id="3673"/>
    <lineage>
        <taxon>Eukaryota</taxon>
        <taxon>Viridiplantae</taxon>
        <taxon>Streptophyta</taxon>
        <taxon>Embryophyta</taxon>
        <taxon>Tracheophyta</taxon>
        <taxon>Spermatophyta</taxon>
        <taxon>Magnoliopsida</taxon>
        <taxon>eudicotyledons</taxon>
        <taxon>Gunneridae</taxon>
        <taxon>Pentapetalae</taxon>
        <taxon>rosids</taxon>
        <taxon>fabids</taxon>
        <taxon>Cucurbitales</taxon>
        <taxon>Cucurbitaceae</taxon>
        <taxon>Momordiceae</taxon>
        <taxon>Momordica</taxon>
    </lineage>
</organism>
<evidence type="ECO:0000313" key="2">
    <source>
        <dbReference type="Proteomes" id="UP000504603"/>
    </source>
</evidence>
<dbReference type="RefSeq" id="XP_022136724.1">
    <property type="nucleotide sequence ID" value="XM_022281032.1"/>
</dbReference>
<feature type="compositionally biased region" description="Acidic residues" evidence="1">
    <location>
        <begin position="532"/>
        <end position="555"/>
    </location>
</feature>
<feature type="region of interest" description="Disordered" evidence="1">
    <location>
        <begin position="528"/>
        <end position="567"/>
    </location>
</feature>
<dbReference type="GeneID" id="111008364"/>
<feature type="region of interest" description="Disordered" evidence="1">
    <location>
        <begin position="453"/>
        <end position="476"/>
    </location>
</feature>